<dbReference type="InterPro" id="IPR045055">
    <property type="entry name" value="DNA2/NAM7-like"/>
</dbReference>
<dbReference type="EMBL" id="PKPP01007032">
    <property type="protein sequence ID" value="PWA54577.1"/>
    <property type="molecule type" value="Genomic_DNA"/>
</dbReference>
<name>A0A2U1M016_ARTAN</name>
<dbReference type="STRING" id="35608.A0A2U1M016"/>
<keyword evidence="3 8" id="KW-0347">Helicase</keyword>
<dbReference type="SUPFAM" id="SSF52540">
    <property type="entry name" value="P-loop containing nucleoside triphosphate hydrolases"/>
    <property type="match status" value="1"/>
</dbReference>
<evidence type="ECO:0000256" key="2">
    <source>
        <dbReference type="ARBA" id="ARBA00022801"/>
    </source>
</evidence>
<keyword evidence="4 8" id="KW-0067">ATP-binding</keyword>
<evidence type="ECO:0000256" key="1">
    <source>
        <dbReference type="ARBA" id="ARBA00022741"/>
    </source>
</evidence>
<proteinExistence type="predicted"/>
<dbReference type="GO" id="GO:0004386">
    <property type="term" value="F:helicase activity"/>
    <property type="evidence" value="ECO:0007669"/>
    <property type="project" value="UniProtKB-KW"/>
</dbReference>
<gene>
    <name evidence="8" type="ORF">CTI12_AA434840</name>
</gene>
<dbReference type="AlphaFoldDB" id="A0A2U1M016"/>
<evidence type="ECO:0000313" key="8">
    <source>
        <dbReference type="EMBL" id="PWA54577.1"/>
    </source>
</evidence>
<dbReference type="Gene3D" id="3.40.50.300">
    <property type="entry name" value="P-loop containing nucleotide triphosphate hydrolases"/>
    <property type="match status" value="2"/>
</dbReference>
<keyword evidence="9" id="KW-1185">Reference proteome</keyword>
<dbReference type="InterPro" id="IPR027417">
    <property type="entry name" value="P-loop_NTPase"/>
</dbReference>
<evidence type="ECO:0000259" key="7">
    <source>
        <dbReference type="Pfam" id="PF20073"/>
    </source>
</evidence>
<evidence type="ECO:0000259" key="5">
    <source>
        <dbReference type="Pfam" id="PF13086"/>
    </source>
</evidence>
<evidence type="ECO:0000256" key="3">
    <source>
        <dbReference type="ARBA" id="ARBA00022806"/>
    </source>
</evidence>
<keyword evidence="1" id="KW-0547">Nucleotide-binding</keyword>
<dbReference type="Pfam" id="PF13087">
    <property type="entry name" value="AAA_12"/>
    <property type="match status" value="1"/>
</dbReference>
<feature type="domain" description="DNA2/NAM7 helicase-like C-terminal" evidence="6">
    <location>
        <begin position="603"/>
        <end position="799"/>
    </location>
</feature>
<accession>A0A2U1M016</accession>
<dbReference type="InterPro" id="IPR041679">
    <property type="entry name" value="DNA2/NAM7-like_C"/>
</dbReference>
<reference evidence="8 9" key="1">
    <citation type="journal article" date="2018" name="Mol. Plant">
        <title>The genome of Artemisia annua provides insight into the evolution of Asteraceae family and artemisinin biosynthesis.</title>
        <authorList>
            <person name="Shen Q."/>
            <person name="Zhang L."/>
            <person name="Liao Z."/>
            <person name="Wang S."/>
            <person name="Yan T."/>
            <person name="Shi P."/>
            <person name="Liu M."/>
            <person name="Fu X."/>
            <person name="Pan Q."/>
            <person name="Wang Y."/>
            <person name="Lv Z."/>
            <person name="Lu X."/>
            <person name="Zhang F."/>
            <person name="Jiang W."/>
            <person name="Ma Y."/>
            <person name="Chen M."/>
            <person name="Hao X."/>
            <person name="Li L."/>
            <person name="Tang Y."/>
            <person name="Lv G."/>
            <person name="Zhou Y."/>
            <person name="Sun X."/>
            <person name="Brodelius P.E."/>
            <person name="Rose J.K.C."/>
            <person name="Tang K."/>
        </authorList>
    </citation>
    <scope>NUCLEOTIDE SEQUENCE [LARGE SCALE GENOMIC DNA]</scope>
    <source>
        <strain evidence="9">cv. Huhao1</strain>
        <tissue evidence="8">Leaf</tissue>
    </source>
</reference>
<evidence type="ECO:0000259" key="6">
    <source>
        <dbReference type="Pfam" id="PF13087"/>
    </source>
</evidence>
<organism evidence="8 9">
    <name type="scientific">Artemisia annua</name>
    <name type="common">Sweet wormwood</name>
    <dbReference type="NCBI Taxonomy" id="35608"/>
    <lineage>
        <taxon>Eukaryota</taxon>
        <taxon>Viridiplantae</taxon>
        <taxon>Streptophyta</taxon>
        <taxon>Embryophyta</taxon>
        <taxon>Tracheophyta</taxon>
        <taxon>Spermatophyta</taxon>
        <taxon>Magnoliopsida</taxon>
        <taxon>eudicotyledons</taxon>
        <taxon>Gunneridae</taxon>
        <taxon>Pentapetalae</taxon>
        <taxon>asterids</taxon>
        <taxon>campanulids</taxon>
        <taxon>Asterales</taxon>
        <taxon>Asteraceae</taxon>
        <taxon>Asteroideae</taxon>
        <taxon>Anthemideae</taxon>
        <taxon>Artemisiinae</taxon>
        <taxon>Artemisia</taxon>
    </lineage>
</organism>
<feature type="domain" description="DUF6469" evidence="7">
    <location>
        <begin position="79"/>
        <end position="199"/>
    </location>
</feature>
<dbReference type="OrthoDB" id="6513042at2759"/>
<dbReference type="InterPro" id="IPR041677">
    <property type="entry name" value="DNA2/NAM7_AAA_11"/>
</dbReference>
<evidence type="ECO:0000313" key="9">
    <source>
        <dbReference type="Proteomes" id="UP000245207"/>
    </source>
</evidence>
<dbReference type="PANTHER" id="PTHR10887">
    <property type="entry name" value="DNA2/NAM7 HELICASE FAMILY"/>
    <property type="match status" value="1"/>
</dbReference>
<dbReference type="PANTHER" id="PTHR10887:SF515">
    <property type="entry name" value="P-LOOP CONTAINING NUCLEOSIDE TRIPHOSPHATE HYDROLASES SUPERFAMILY PROTEIN"/>
    <property type="match status" value="1"/>
</dbReference>
<dbReference type="GO" id="GO:0005694">
    <property type="term" value="C:chromosome"/>
    <property type="evidence" value="ECO:0007669"/>
    <property type="project" value="UniProtKB-ARBA"/>
</dbReference>
<dbReference type="InterPro" id="IPR045529">
    <property type="entry name" value="DUF6469"/>
</dbReference>
<keyword evidence="2 8" id="KW-0378">Hydrolase</keyword>
<dbReference type="CDD" id="cd18808">
    <property type="entry name" value="SF1_C_Upf1"/>
    <property type="match status" value="1"/>
</dbReference>
<comment type="caution">
    <text evidence="8">The sequence shown here is derived from an EMBL/GenBank/DDBJ whole genome shotgun (WGS) entry which is preliminary data.</text>
</comment>
<sequence length="873" mass="99843">MEKGSLGVAAEFHEDEFTKMILTWSLDHILDEDVYKNKVEKIPLTFESKEHYFGSFVYPLLEETRSELASSMEIMYKAPFADILSFNESKSGEKMLYDVTVGCWKNQFSARGRDDYYMLLGDLLLLVDGLPESVSDLKRVGRTWALSLVKSNEDDITSLQFKVKASQPIDFQDGMFAVFLMNIASQRRIWNSLHMRRNLRIIKEILYSDSKVEKKCGICSFGYDSMVSQKLDPHLLLKLNESQRTAVMAVLCKTECCHISSVAQISGPPGTGKTMTVSVLIVILLQMKHRTLTCGPTNVAIVELASRVLNLVRESFKTTTASADYFCSVGDLLLFGKREILKVSIDIEEIYLEHRIQRLAECLGPVTGWKDCIRSMIDLLENCVYEYYNFLENEFLKDKQLRNENEGKRSMLEIKSFIEFVQEQFNSFASPLRRCIRTFCTHVPISFMGEYNFQNMIYLLDNLRSLEYMLFQKTLVSEELEDVFYSKPLQDDVIMSCLSLLKTLQISLEGLALPCFSNKYAIKQFCFERACVIFCITSSSYKLHAVNMEPFNILVIDEAAQLKEAESTIPLQLPGMKHAILIGDERQLPAMVKSNVCIKSGFGRSLFERLSSLVHSMHLLSVQYRMHPSISFFPNLKFYKNKVLDAQNVLSKSYEKRHLSGPMFGSYSFINVVGGREELDDDGKSRRNMVEVAIVIKIVKYLYRAWQDSKKKLSIGVISPYAAQVISIQEKLAHKYEKLDGFSVKVRSIDGFQGGEEDIIILSTVRTNSHGSIGFISCPQRTNVALTRARHCLWILGNEKTLTSSESIWKELVFDSRKRHCFFDADADECLKMIIIAAMKELEQLDDLVNGNSVLFKHAKWKVWINILPSYAF</sequence>
<protein>
    <submittedName>
        <fullName evidence="8">UvrD-like Helicase, ATP-binding domain, P-loop containing nucleoside triphosphate hydrolase</fullName>
    </submittedName>
</protein>
<dbReference type="GO" id="GO:0005524">
    <property type="term" value="F:ATP binding"/>
    <property type="evidence" value="ECO:0007669"/>
    <property type="project" value="UniProtKB-KW"/>
</dbReference>
<dbReference type="FunFam" id="3.40.50.300:FF:000326">
    <property type="entry name" value="P-loop containing nucleoside triphosphate hydrolase"/>
    <property type="match status" value="1"/>
</dbReference>
<evidence type="ECO:0000256" key="4">
    <source>
        <dbReference type="ARBA" id="ARBA00022840"/>
    </source>
</evidence>
<feature type="domain" description="DNA2/NAM7 helicase helicase" evidence="5">
    <location>
        <begin position="238"/>
        <end position="595"/>
    </location>
</feature>
<dbReference type="Pfam" id="PF13086">
    <property type="entry name" value="AAA_11"/>
    <property type="match status" value="1"/>
</dbReference>
<dbReference type="GO" id="GO:0016787">
    <property type="term" value="F:hydrolase activity"/>
    <property type="evidence" value="ECO:0007669"/>
    <property type="project" value="UniProtKB-KW"/>
</dbReference>
<dbReference type="Pfam" id="PF20073">
    <property type="entry name" value="DUF6469"/>
    <property type="match status" value="1"/>
</dbReference>
<dbReference type="InterPro" id="IPR047187">
    <property type="entry name" value="SF1_C_Upf1"/>
</dbReference>
<dbReference type="Proteomes" id="UP000245207">
    <property type="component" value="Unassembled WGS sequence"/>
</dbReference>